<feature type="compositionally biased region" description="Low complexity" evidence="1">
    <location>
        <begin position="198"/>
        <end position="211"/>
    </location>
</feature>
<dbReference type="EMBL" id="VBOS01000053">
    <property type="protein sequence ID" value="TMQ59247.1"/>
    <property type="molecule type" value="Genomic_DNA"/>
</dbReference>
<protein>
    <recommendedName>
        <fullName evidence="5">Tetratricopeptide repeat protein</fullName>
    </recommendedName>
</protein>
<evidence type="ECO:0000313" key="4">
    <source>
        <dbReference type="Proteomes" id="UP000317716"/>
    </source>
</evidence>
<dbReference type="AlphaFoldDB" id="A0A538T6I4"/>
<proteinExistence type="predicted"/>
<sequence>MTRALLAGLVVALGASLARAESASDSSAFRAAEALPPPPATSLEQAYAAASRLVAARRHTESLPYFRRMIELLPEDDWSLRHDYANALQGASMEGRTVLGLAVRSTRSSFESIELMRRAMAELERAQRLARSPRAAATVHLARARQLGAWGLPWNALSEARAAAAADGSWAQAALARRRWTRRISGPDFSPAPDADRGASAAGAARPSAPGSRDRGSARGSLRQRALLGAIAVVLLLGGARAVLILVRSPRPAAIPRARPAADRAAGMSLAEAATEAARLFRADRAYESLPFYRRVAPEIPPARLDFGLEFATALQLASHQASIRSEARVRLMLECLDELARTERAARRPRDRARVIVARAFFLRVWGFPMDAVAELHRAVATDPSYPDLSVTARLMERTLRDPTLPLDTHAGPGLSY</sequence>
<comment type="caution">
    <text evidence="3">The sequence shown here is derived from an EMBL/GenBank/DDBJ whole genome shotgun (WGS) entry which is preliminary data.</text>
</comment>
<evidence type="ECO:0008006" key="5">
    <source>
        <dbReference type="Google" id="ProtNLM"/>
    </source>
</evidence>
<dbReference type="Proteomes" id="UP000317716">
    <property type="component" value="Unassembled WGS sequence"/>
</dbReference>
<accession>A0A538T6I4</accession>
<feature type="signal peptide" evidence="2">
    <location>
        <begin position="1"/>
        <end position="20"/>
    </location>
</feature>
<name>A0A538T6I4_UNCEI</name>
<evidence type="ECO:0000256" key="2">
    <source>
        <dbReference type="SAM" id="SignalP"/>
    </source>
</evidence>
<evidence type="ECO:0000313" key="3">
    <source>
        <dbReference type="EMBL" id="TMQ59247.1"/>
    </source>
</evidence>
<gene>
    <name evidence="3" type="ORF">E6K72_01795</name>
</gene>
<feature type="chain" id="PRO_5021847692" description="Tetratricopeptide repeat protein" evidence="2">
    <location>
        <begin position="21"/>
        <end position="418"/>
    </location>
</feature>
<reference evidence="3 4" key="1">
    <citation type="journal article" date="2019" name="Nat. Microbiol.">
        <title>Mediterranean grassland soil C-N compound turnover is dependent on rainfall and depth, and is mediated by genomically divergent microorganisms.</title>
        <authorList>
            <person name="Diamond S."/>
            <person name="Andeer P.F."/>
            <person name="Li Z."/>
            <person name="Crits-Christoph A."/>
            <person name="Burstein D."/>
            <person name="Anantharaman K."/>
            <person name="Lane K.R."/>
            <person name="Thomas B.C."/>
            <person name="Pan C."/>
            <person name="Northen T.R."/>
            <person name="Banfield J.F."/>
        </authorList>
    </citation>
    <scope>NUCLEOTIDE SEQUENCE [LARGE SCALE GENOMIC DNA]</scope>
    <source>
        <strain evidence="3">WS_2</strain>
    </source>
</reference>
<feature type="region of interest" description="Disordered" evidence="1">
    <location>
        <begin position="184"/>
        <end position="218"/>
    </location>
</feature>
<keyword evidence="2" id="KW-0732">Signal</keyword>
<organism evidence="3 4">
    <name type="scientific">Eiseniibacteriota bacterium</name>
    <dbReference type="NCBI Taxonomy" id="2212470"/>
    <lineage>
        <taxon>Bacteria</taxon>
        <taxon>Candidatus Eiseniibacteriota</taxon>
    </lineage>
</organism>
<evidence type="ECO:0000256" key="1">
    <source>
        <dbReference type="SAM" id="MobiDB-lite"/>
    </source>
</evidence>